<organism evidence="18 19">
    <name type="scientific">Discina gigas</name>
    <dbReference type="NCBI Taxonomy" id="1032678"/>
    <lineage>
        <taxon>Eukaryota</taxon>
        <taxon>Fungi</taxon>
        <taxon>Dikarya</taxon>
        <taxon>Ascomycota</taxon>
        <taxon>Pezizomycotina</taxon>
        <taxon>Pezizomycetes</taxon>
        <taxon>Pezizales</taxon>
        <taxon>Discinaceae</taxon>
        <taxon>Discina</taxon>
    </lineage>
</organism>
<evidence type="ECO:0000256" key="9">
    <source>
        <dbReference type="ARBA" id="ARBA00022833"/>
    </source>
</evidence>
<keyword evidence="11" id="KW-0234">DNA repair</keyword>
<evidence type="ECO:0000259" key="15">
    <source>
        <dbReference type="PROSITE" id="PS50089"/>
    </source>
</evidence>
<evidence type="ECO:0000256" key="14">
    <source>
        <dbReference type="SAM" id="MobiDB-lite"/>
    </source>
</evidence>
<dbReference type="PANTHER" id="PTHR45626:SF22">
    <property type="entry name" value="DNA REPAIR PROTEIN RAD5"/>
    <property type="match status" value="1"/>
</dbReference>
<dbReference type="InterPro" id="IPR013083">
    <property type="entry name" value="Znf_RING/FYVE/PHD"/>
</dbReference>
<evidence type="ECO:0000256" key="13">
    <source>
        <dbReference type="PROSITE-ProRule" id="PRU00175"/>
    </source>
</evidence>
<keyword evidence="4" id="KW-0547">Nucleotide-binding</keyword>
<reference evidence="18 19" key="1">
    <citation type="submission" date="2024-02" db="EMBL/GenBank/DDBJ databases">
        <title>Discinaceae phylogenomics.</title>
        <authorList>
            <person name="Dirks A.C."/>
            <person name="James T.Y."/>
        </authorList>
    </citation>
    <scope>NUCLEOTIDE SEQUENCE [LARGE SCALE GENOMIC DNA]</scope>
    <source>
        <strain evidence="18 19">ACD0624</strain>
    </source>
</reference>
<feature type="region of interest" description="Disordered" evidence="14">
    <location>
        <begin position="1"/>
        <end position="70"/>
    </location>
</feature>
<accession>A0ABR3GLT7</accession>
<dbReference type="InterPro" id="IPR050628">
    <property type="entry name" value="SNF2_RAD54_helicase_TF"/>
</dbReference>
<evidence type="ECO:0000256" key="3">
    <source>
        <dbReference type="ARBA" id="ARBA00022723"/>
    </source>
</evidence>
<feature type="region of interest" description="Disordered" evidence="14">
    <location>
        <begin position="198"/>
        <end position="231"/>
    </location>
</feature>
<dbReference type="PROSITE" id="PS50089">
    <property type="entry name" value="ZF_RING_2"/>
    <property type="match status" value="1"/>
</dbReference>
<dbReference type="InterPro" id="IPR014001">
    <property type="entry name" value="Helicase_ATP-bd"/>
</dbReference>
<dbReference type="Pfam" id="PF00176">
    <property type="entry name" value="SNF2-rel_dom"/>
    <property type="match status" value="1"/>
</dbReference>
<dbReference type="Gene3D" id="3.40.50.300">
    <property type="entry name" value="P-loop containing nucleotide triphosphate hydrolases"/>
    <property type="match status" value="1"/>
</dbReference>
<feature type="compositionally biased region" description="Polar residues" evidence="14">
    <location>
        <begin position="25"/>
        <end position="40"/>
    </location>
</feature>
<feature type="compositionally biased region" description="Basic and acidic residues" evidence="14">
    <location>
        <begin position="381"/>
        <end position="395"/>
    </location>
</feature>
<dbReference type="SMART" id="SM00490">
    <property type="entry name" value="HELICc"/>
    <property type="match status" value="1"/>
</dbReference>
<keyword evidence="8 18" id="KW-0347">Helicase</keyword>
<feature type="domain" description="Helicase C-terminal" evidence="17">
    <location>
        <begin position="971"/>
        <end position="1140"/>
    </location>
</feature>
<dbReference type="SUPFAM" id="SSF57850">
    <property type="entry name" value="RING/U-box"/>
    <property type="match status" value="1"/>
</dbReference>
<dbReference type="Gene3D" id="3.40.50.10810">
    <property type="entry name" value="Tandem AAA-ATPase domain"/>
    <property type="match status" value="1"/>
</dbReference>
<dbReference type="InterPro" id="IPR038718">
    <property type="entry name" value="SNF2-like_sf"/>
</dbReference>
<comment type="similarity">
    <text evidence="2">Belongs to the SNF2/RAD54 helicase family.</text>
</comment>
<evidence type="ECO:0000313" key="19">
    <source>
        <dbReference type="Proteomes" id="UP001447188"/>
    </source>
</evidence>
<evidence type="ECO:0000256" key="7">
    <source>
        <dbReference type="ARBA" id="ARBA00022801"/>
    </source>
</evidence>
<evidence type="ECO:0000256" key="8">
    <source>
        <dbReference type="ARBA" id="ARBA00022806"/>
    </source>
</evidence>
<keyword evidence="10" id="KW-0067">ATP-binding</keyword>
<evidence type="ECO:0000256" key="12">
    <source>
        <dbReference type="ARBA" id="ARBA00023242"/>
    </source>
</evidence>
<gene>
    <name evidence="18" type="primary">RAD5</name>
    <name evidence="18" type="ORF">Q9L58_004105</name>
</gene>
<dbReference type="CDD" id="cd18008">
    <property type="entry name" value="DEXDc_SHPRH-like"/>
    <property type="match status" value="1"/>
</dbReference>
<feature type="domain" description="Helicase ATP-binding" evidence="16">
    <location>
        <begin position="494"/>
        <end position="699"/>
    </location>
</feature>
<keyword evidence="3" id="KW-0479">Metal-binding</keyword>
<feature type="region of interest" description="Disordered" evidence="14">
    <location>
        <begin position="368"/>
        <end position="395"/>
    </location>
</feature>
<protein>
    <submittedName>
        <fullName evidence="18">DNA helicase rad5</fullName>
    </submittedName>
</protein>
<dbReference type="InterPro" id="IPR027417">
    <property type="entry name" value="P-loop_NTPase"/>
</dbReference>
<dbReference type="InterPro" id="IPR001650">
    <property type="entry name" value="Helicase_C-like"/>
</dbReference>
<sequence>MKSSGSPPPKRRRYAEVAGLAPTTPLISGPSNAEPSNLTFTDIPVLGSLSKSSQEPIENGSDSDPDPGFDPVVFAAFVGEELSLATLKELRDASDGDMERAINMYFDGSWKKPELARPVAATCSSRKRKEPYAGPLSVANLLGVEPVCENGVLGSMPEKRYIGAFGVAGWATRSGTNLISHLEVVKIERQKQILHAAARKTVAKKKGKKGSDESIKSLTTSRAPPTRQRKTQDIVVRFTNSKGEEVGRLQQDTATFVSTLIDQRICSFEGVCVYAPDRIRTNDTVNLQLRCYMLRSAFEHRDIRPLDNNRISDIFAPKETEDEKALRLRQVALVKLFEEIALEPSATNATTTKHKRAGILQAAEMAEQYEDSTPEVASSGESKDVSEKEEGKELEQDQLDQLYRKAQSFDFDSPESEPADTFTMDLRRYQKQALHWFLNKEKNISERDNESMHPLWEEYIWPTKDANDEQVPQVAGKEKFYVNPYSGELSLEFPRQEQNCLGGILADEMGLGKTIEMLSLIHSHKSDVANNLPSSISNKLPKLLRPSSDVEPAPCTTLVVAPMSLLAQWQSEAEVASKPGTMKTLVYYGQEKKISIQNICSTANAATAPTLIITSYGTVLSEYSQIAAQGGKRGIHGGLFSVKFFRVILDEGHYIKNRTSKTARACFDLSADHRWVLTGTPIVNRLEDLFSLVRFLRVEPWSNFSFWKTFITVPFEAKDFLRALDVVQTVLEPLVLRRTKEMKTPDGSPLVPLPPKRIIIEKIILSKAEREVYEHIQDRAKRSFAHNLEAGTLMKSYTSILAQILRLRQSCCHPTLIRRKEVVEDELEAEAAYDAAKGFSDDMDLHALIDRFSDQENETNANTYGAEILKQIRDEVEHECPICLAAPMKDMTVTGCYHAACKECWMDVIEKEKEKEELPKCVICREPINGRDLFEVIRQESDEITMGDEVDAFSQQPEIILRRVNLRSSAKIEALIKKLKELRKDEPMTKSTIFSQFTSFIDLIEPALERERIPYFRFDGSMQQQQRAAVIQKFKMYEGAVVLIISLRAGGVGLNLTEAKRVFMMDPWWSFAVEAQAIDRVHRMGQTQEVIVHRFIVEGSVEERMINKIQAKKMFIASSLGMMNDDEKRQARVDDIKDLLSD</sequence>
<dbReference type="PROSITE" id="PS51192">
    <property type="entry name" value="HELICASE_ATP_BIND_1"/>
    <property type="match status" value="1"/>
</dbReference>
<evidence type="ECO:0000256" key="5">
    <source>
        <dbReference type="ARBA" id="ARBA00022763"/>
    </source>
</evidence>
<dbReference type="InterPro" id="IPR014905">
    <property type="entry name" value="HIRAN"/>
</dbReference>
<keyword evidence="12" id="KW-0539">Nucleus</keyword>
<dbReference type="SUPFAM" id="SSF52540">
    <property type="entry name" value="P-loop containing nucleoside triphosphate hydrolases"/>
    <property type="match status" value="2"/>
</dbReference>
<dbReference type="SMART" id="SM00910">
    <property type="entry name" value="HIRAN"/>
    <property type="match status" value="1"/>
</dbReference>
<keyword evidence="5" id="KW-0227">DNA damage</keyword>
<dbReference type="Pfam" id="PF24975">
    <property type="entry name" value="UBA_Rad5"/>
    <property type="match status" value="1"/>
</dbReference>
<name>A0ABR3GLT7_9PEZI</name>
<evidence type="ECO:0000256" key="11">
    <source>
        <dbReference type="ARBA" id="ARBA00023204"/>
    </source>
</evidence>
<dbReference type="Pfam" id="PF00271">
    <property type="entry name" value="Helicase_C"/>
    <property type="match status" value="1"/>
</dbReference>
<dbReference type="SMART" id="SM00487">
    <property type="entry name" value="DEXDc"/>
    <property type="match status" value="1"/>
</dbReference>
<comment type="caution">
    <text evidence="18">The sequence shown here is derived from an EMBL/GenBank/DDBJ whole genome shotgun (WGS) entry which is preliminary data.</text>
</comment>
<dbReference type="Pfam" id="PF08797">
    <property type="entry name" value="HIRAN"/>
    <property type="match status" value="1"/>
</dbReference>
<dbReference type="PROSITE" id="PS51194">
    <property type="entry name" value="HELICASE_CTER"/>
    <property type="match status" value="1"/>
</dbReference>
<dbReference type="InterPro" id="IPR049730">
    <property type="entry name" value="SNF2/RAD54-like_C"/>
</dbReference>
<dbReference type="Proteomes" id="UP001447188">
    <property type="component" value="Unassembled WGS sequence"/>
</dbReference>
<comment type="subcellular location">
    <subcellularLocation>
        <location evidence="1">Nucleus</location>
    </subcellularLocation>
</comment>
<dbReference type="GO" id="GO:0004386">
    <property type="term" value="F:helicase activity"/>
    <property type="evidence" value="ECO:0007669"/>
    <property type="project" value="UniProtKB-KW"/>
</dbReference>
<dbReference type="PANTHER" id="PTHR45626">
    <property type="entry name" value="TRANSCRIPTION TERMINATION FACTOR 2-RELATED"/>
    <property type="match status" value="1"/>
</dbReference>
<evidence type="ECO:0000256" key="2">
    <source>
        <dbReference type="ARBA" id="ARBA00007025"/>
    </source>
</evidence>
<evidence type="ECO:0000256" key="1">
    <source>
        <dbReference type="ARBA" id="ARBA00004123"/>
    </source>
</evidence>
<feature type="domain" description="RING-type" evidence="15">
    <location>
        <begin position="880"/>
        <end position="925"/>
    </location>
</feature>
<dbReference type="InterPro" id="IPR001841">
    <property type="entry name" value="Znf_RING"/>
</dbReference>
<keyword evidence="6 13" id="KW-0863">Zinc-finger</keyword>
<evidence type="ECO:0000256" key="4">
    <source>
        <dbReference type="ARBA" id="ARBA00022741"/>
    </source>
</evidence>
<evidence type="ECO:0000259" key="17">
    <source>
        <dbReference type="PROSITE" id="PS51194"/>
    </source>
</evidence>
<keyword evidence="9" id="KW-0862">Zinc</keyword>
<dbReference type="Gene3D" id="3.30.40.10">
    <property type="entry name" value="Zinc/RING finger domain, C3HC4 (zinc finger)"/>
    <property type="match status" value="1"/>
</dbReference>
<feature type="compositionally biased region" description="Basic residues" evidence="14">
    <location>
        <begin position="198"/>
        <end position="208"/>
    </location>
</feature>
<dbReference type="EMBL" id="JBBBZM010000042">
    <property type="protein sequence ID" value="KAL0636883.1"/>
    <property type="molecule type" value="Genomic_DNA"/>
</dbReference>
<evidence type="ECO:0000313" key="18">
    <source>
        <dbReference type="EMBL" id="KAL0636883.1"/>
    </source>
</evidence>
<proteinExistence type="inferred from homology"/>
<evidence type="ECO:0000259" key="16">
    <source>
        <dbReference type="PROSITE" id="PS51192"/>
    </source>
</evidence>
<evidence type="ECO:0000256" key="10">
    <source>
        <dbReference type="ARBA" id="ARBA00022840"/>
    </source>
</evidence>
<dbReference type="InterPro" id="IPR000330">
    <property type="entry name" value="SNF2_N"/>
</dbReference>
<keyword evidence="7" id="KW-0378">Hydrolase</keyword>
<evidence type="ECO:0000256" key="6">
    <source>
        <dbReference type="ARBA" id="ARBA00022771"/>
    </source>
</evidence>
<dbReference type="CDD" id="cd18793">
    <property type="entry name" value="SF2_C_SNF"/>
    <property type="match status" value="1"/>
</dbReference>
<keyword evidence="19" id="KW-1185">Reference proteome</keyword>